<reference evidence="5" key="1">
    <citation type="journal article" date="2020" name="Stud. Mycol.">
        <title>101 Dothideomycetes genomes: a test case for predicting lifestyles and emergence of pathogens.</title>
        <authorList>
            <person name="Haridas S."/>
            <person name="Albert R."/>
            <person name="Binder M."/>
            <person name="Bloem J."/>
            <person name="Labutti K."/>
            <person name="Salamov A."/>
            <person name="Andreopoulos B."/>
            <person name="Baker S."/>
            <person name="Barry K."/>
            <person name="Bills G."/>
            <person name="Bluhm B."/>
            <person name="Cannon C."/>
            <person name="Castanera R."/>
            <person name="Culley D."/>
            <person name="Daum C."/>
            <person name="Ezra D."/>
            <person name="Gonzalez J."/>
            <person name="Henrissat B."/>
            <person name="Kuo A."/>
            <person name="Liang C."/>
            <person name="Lipzen A."/>
            <person name="Lutzoni F."/>
            <person name="Magnuson J."/>
            <person name="Mondo S."/>
            <person name="Nolan M."/>
            <person name="Ohm R."/>
            <person name="Pangilinan J."/>
            <person name="Park H.-J."/>
            <person name="Ramirez L."/>
            <person name="Alfaro M."/>
            <person name="Sun H."/>
            <person name="Tritt A."/>
            <person name="Yoshinaga Y."/>
            <person name="Zwiers L.-H."/>
            <person name="Turgeon B."/>
            <person name="Goodwin S."/>
            <person name="Spatafora J."/>
            <person name="Crous P."/>
            <person name="Grigoriev I."/>
        </authorList>
    </citation>
    <scope>NUCLEOTIDE SEQUENCE</scope>
    <source>
        <strain evidence="5">CBS 175.79</strain>
    </source>
</reference>
<evidence type="ECO:0008006" key="7">
    <source>
        <dbReference type="Google" id="ProtNLM"/>
    </source>
</evidence>
<proteinExistence type="predicted"/>
<feature type="domain" description="Myb-like" evidence="3">
    <location>
        <begin position="265"/>
        <end position="318"/>
    </location>
</feature>
<evidence type="ECO:0000313" key="5">
    <source>
        <dbReference type="EMBL" id="KAF2010730.1"/>
    </source>
</evidence>
<dbReference type="OrthoDB" id="608866at2759"/>
<dbReference type="InterPro" id="IPR009057">
    <property type="entry name" value="Homeodomain-like_sf"/>
</dbReference>
<feature type="region of interest" description="Disordered" evidence="2">
    <location>
        <begin position="240"/>
        <end position="278"/>
    </location>
</feature>
<accession>A0A6A5XCT1</accession>
<sequence>MEPRIATLLLGDSSPSGSISTLPPLPNSQLRPLLPAPATHRNDIPGVENLAGPRLRPISVRPKSSVPIAEVLNQEAPAAPQQFATTVSHNPAQPQLFSGRLQDILLDPSQERASKRRKVDGQTTPPALPGSENNLLTLPKLPQLPKKTSRRPRIPPLLQGLHQPPPLPPEGRLFPPITGERGGFSKELGDRVGLRSPAAPARNKEKEDHIPGEIAVVLRNSVSQRGEGKGKDRLVDATFYEAANEPNKEIQRPGDTGENSSGKGKTTKRRNKWTNQETQDLLRGVSMFGIGNWKKIVNHPGFDFHQRTAVDLKDRFRTCCPDETGKSRQINSQTTHSRDSNNDLTLATGLQGDEATPATTSVAPDEASSKPKKPRKSRSDKQEKSTEQLAEMGIQEPFARSKRRQRVEFTEKDDENLWKGYKQYGPVWHLIKEDANFGFRHRHPTDLRDRFRIRYAEEYAKAGYKLKTKNTPGPRANEESNQENFEVAPVTANKNTLQEATPIHINSSSTSNLKVHTLSQPLRNSFPTPYEDFSDIISEDDGENRKSPITLSRHIFQWADANPSQAPSMASASTMPTIANLTGDFGMHFLTGADGMHIDPQELRLPVASMQQGVFSVLPAYTPNQQHFGSTIPMNAGPTTVPAPAPGPSSGSMMASASNKQSVSSLLRTPNLPTIVYPHVPMSSARNTMHKLPRPADLLSGVDHDSRQEVQTTGLALDDGLAMGFSLHSHNATLAPLVGGANMNGVGRNLVMLDRERGGLGEDAFGERSLLNSSI</sequence>
<dbReference type="GeneID" id="54286495"/>
<protein>
    <recommendedName>
        <fullName evidence="7">Myb-like domain-containing protein</fullName>
    </recommendedName>
</protein>
<dbReference type="PANTHER" id="PTHR46734:SF1">
    <property type="entry name" value="TELOMERIC REPEAT-BINDING FACTOR 1"/>
    <property type="match status" value="1"/>
</dbReference>
<dbReference type="Gene3D" id="1.10.246.220">
    <property type="match status" value="1"/>
</dbReference>
<evidence type="ECO:0000259" key="4">
    <source>
        <dbReference type="PROSITE" id="PS51294"/>
    </source>
</evidence>
<organism evidence="5 6">
    <name type="scientific">Aaosphaeria arxii CBS 175.79</name>
    <dbReference type="NCBI Taxonomy" id="1450172"/>
    <lineage>
        <taxon>Eukaryota</taxon>
        <taxon>Fungi</taxon>
        <taxon>Dikarya</taxon>
        <taxon>Ascomycota</taxon>
        <taxon>Pezizomycotina</taxon>
        <taxon>Dothideomycetes</taxon>
        <taxon>Pleosporomycetidae</taxon>
        <taxon>Pleosporales</taxon>
        <taxon>Pleosporales incertae sedis</taxon>
        <taxon>Aaosphaeria</taxon>
    </lineage>
</organism>
<keyword evidence="1" id="KW-0539">Nucleus</keyword>
<dbReference type="AlphaFoldDB" id="A0A6A5XCT1"/>
<dbReference type="Proteomes" id="UP000799778">
    <property type="component" value="Unassembled WGS sequence"/>
</dbReference>
<dbReference type="InterPro" id="IPR052450">
    <property type="entry name" value="TRBD-Containing_Protein"/>
</dbReference>
<dbReference type="RefSeq" id="XP_033379069.1">
    <property type="nucleotide sequence ID" value="XM_033529098.1"/>
</dbReference>
<keyword evidence="6" id="KW-1185">Reference proteome</keyword>
<feature type="domain" description="HTH myb-type" evidence="4">
    <location>
        <begin position="265"/>
        <end position="324"/>
    </location>
</feature>
<dbReference type="InterPro" id="IPR017930">
    <property type="entry name" value="Myb_dom"/>
</dbReference>
<feature type="region of interest" description="Disordered" evidence="2">
    <location>
        <begin position="1"/>
        <end position="26"/>
    </location>
</feature>
<evidence type="ECO:0000256" key="1">
    <source>
        <dbReference type="ARBA" id="ARBA00023242"/>
    </source>
</evidence>
<dbReference type="CDD" id="cd11660">
    <property type="entry name" value="SANT_TRF"/>
    <property type="match status" value="2"/>
</dbReference>
<feature type="compositionally biased region" description="Low complexity" evidence="2">
    <location>
        <begin position="135"/>
        <end position="146"/>
    </location>
</feature>
<feature type="compositionally biased region" description="Basic and acidic residues" evidence="2">
    <location>
        <begin position="377"/>
        <end position="386"/>
    </location>
</feature>
<dbReference type="PROSITE" id="PS50090">
    <property type="entry name" value="MYB_LIKE"/>
    <property type="match status" value="1"/>
</dbReference>
<dbReference type="PROSITE" id="PS51294">
    <property type="entry name" value="HTH_MYB"/>
    <property type="match status" value="1"/>
</dbReference>
<feature type="region of interest" description="Disordered" evidence="2">
    <location>
        <begin position="320"/>
        <end position="409"/>
    </location>
</feature>
<dbReference type="InterPro" id="IPR001005">
    <property type="entry name" value="SANT/Myb"/>
</dbReference>
<evidence type="ECO:0000259" key="3">
    <source>
        <dbReference type="PROSITE" id="PS50090"/>
    </source>
</evidence>
<dbReference type="Gene3D" id="1.10.10.60">
    <property type="entry name" value="Homeodomain-like"/>
    <property type="match status" value="1"/>
</dbReference>
<evidence type="ECO:0000313" key="6">
    <source>
        <dbReference type="Proteomes" id="UP000799778"/>
    </source>
</evidence>
<name>A0A6A5XCT1_9PLEO</name>
<dbReference type="SUPFAM" id="SSF46689">
    <property type="entry name" value="Homeodomain-like"/>
    <property type="match status" value="2"/>
</dbReference>
<dbReference type="PANTHER" id="PTHR46734">
    <property type="entry name" value="TELOMERIC REPEAT-BINDING FACTOR 1 TERF1"/>
    <property type="match status" value="1"/>
</dbReference>
<gene>
    <name evidence="5" type="ORF">BU24DRAFT_426941</name>
</gene>
<dbReference type="Pfam" id="PF00249">
    <property type="entry name" value="Myb_DNA-binding"/>
    <property type="match status" value="1"/>
</dbReference>
<evidence type="ECO:0000256" key="2">
    <source>
        <dbReference type="SAM" id="MobiDB-lite"/>
    </source>
</evidence>
<dbReference type="SMART" id="SM00717">
    <property type="entry name" value="SANT"/>
    <property type="match status" value="2"/>
</dbReference>
<dbReference type="EMBL" id="ML978075">
    <property type="protein sequence ID" value="KAF2010730.1"/>
    <property type="molecule type" value="Genomic_DNA"/>
</dbReference>
<feature type="region of interest" description="Disordered" evidence="2">
    <location>
        <begin position="111"/>
        <end position="168"/>
    </location>
</feature>